<protein>
    <submittedName>
        <fullName evidence="1">Uncharacterized protein</fullName>
    </submittedName>
</protein>
<reference evidence="2" key="1">
    <citation type="journal article" date="2019" name="Int. J. Syst. Evol. Microbiol.">
        <title>The Global Catalogue of Microorganisms (GCM) 10K type strain sequencing project: providing services to taxonomists for standard genome sequencing and annotation.</title>
        <authorList>
            <consortium name="The Broad Institute Genomics Platform"/>
            <consortium name="The Broad Institute Genome Sequencing Center for Infectious Disease"/>
            <person name="Wu L."/>
            <person name="Ma J."/>
        </authorList>
    </citation>
    <scope>NUCLEOTIDE SEQUENCE [LARGE SCALE GENOMIC DNA]</scope>
    <source>
        <strain evidence="2">KLKA75</strain>
    </source>
</reference>
<evidence type="ECO:0000313" key="2">
    <source>
        <dbReference type="Proteomes" id="UP001595872"/>
    </source>
</evidence>
<dbReference type="Proteomes" id="UP001595872">
    <property type="component" value="Unassembled WGS sequence"/>
</dbReference>
<proteinExistence type="predicted"/>
<accession>A0ABV9UA61</accession>
<sequence length="196" mass="21189">MPIEIRLVGGVGVDDGLGEVADLVEHGSDLIAGQRTRARDAAEIALVTGALLLGLVDPLGHHSRVRSRLEGGLESAEILDTLVDLFADRRDGHLFVVGFLCRQRLDRRLDAGGCEDGRQPGVDRRQDFGFTQVHRLGVLHVVDLRVLRRRLAPVVRLGVVPGPFHLQPAVATVEASSEYVVPRRLARLAGLVPSSA</sequence>
<comment type="caution">
    <text evidence="1">The sequence shown here is derived from an EMBL/GenBank/DDBJ whole genome shotgun (WGS) entry which is preliminary data.</text>
</comment>
<dbReference type="RefSeq" id="WP_378261957.1">
    <property type="nucleotide sequence ID" value="NZ_JBHSIT010000011.1"/>
</dbReference>
<organism evidence="1 2">
    <name type="scientific">Actinomadura gamaensis</name>
    <dbReference type="NCBI Taxonomy" id="1763541"/>
    <lineage>
        <taxon>Bacteria</taxon>
        <taxon>Bacillati</taxon>
        <taxon>Actinomycetota</taxon>
        <taxon>Actinomycetes</taxon>
        <taxon>Streptosporangiales</taxon>
        <taxon>Thermomonosporaceae</taxon>
        <taxon>Actinomadura</taxon>
    </lineage>
</organism>
<evidence type="ECO:0000313" key="1">
    <source>
        <dbReference type="EMBL" id="MFC4912250.1"/>
    </source>
</evidence>
<name>A0ABV9UA61_9ACTN</name>
<gene>
    <name evidence="1" type="ORF">ACFPCY_33460</name>
</gene>
<dbReference type="EMBL" id="JBHSIT010000011">
    <property type="protein sequence ID" value="MFC4912250.1"/>
    <property type="molecule type" value="Genomic_DNA"/>
</dbReference>
<keyword evidence="2" id="KW-1185">Reference proteome</keyword>